<evidence type="ECO:0000256" key="1">
    <source>
        <dbReference type="SAM" id="Phobius"/>
    </source>
</evidence>
<gene>
    <name evidence="2" type="ORF">GCM10009863_10510</name>
</gene>
<keyword evidence="1" id="KW-0472">Membrane</keyword>
<dbReference type="EMBL" id="BAAARJ010000003">
    <property type="protein sequence ID" value="GAA2599033.1"/>
    <property type="molecule type" value="Genomic_DNA"/>
</dbReference>
<proteinExistence type="predicted"/>
<keyword evidence="1" id="KW-1133">Transmembrane helix</keyword>
<keyword evidence="3" id="KW-1185">Reference proteome</keyword>
<dbReference type="Proteomes" id="UP001501447">
    <property type="component" value="Unassembled WGS sequence"/>
</dbReference>
<feature type="transmembrane region" description="Helical" evidence="1">
    <location>
        <begin position="79"/>
        <end position="97"/>
    </location>
</feature>
<dbReference type="InterPro" id="IPR021215">
    <property type="entry name" value="DUF2752"/>
</dbReference>
<name>A0ABP6C3S1_9ACTN</name>
<organism evidence="2 3">
    <name type="scientific">Streptomyces axinellae</name>
    <dbReference type="NCBI Taxonomy" id="552788"/>
    <lineage>
        <taxon>Bacteria</taxon>
        <taxon>Bacillati</taxon>
        <taxon>Actinomycetota</taxon>
        <taxon>Actinomycetes</taxon>
        <taxon>Kitasatosporales</taxon>
        <taxon>Streptomycetaceae</taxon>
        <taxon>Streptomyces</taxon>
    </lineage>
</organism>
<accession>A0ABP6C3S1</accession>
<keyword evidence="1" id="KW-0812">Transmembrane</keyword>
<sequence>MDPGRPGHYPVCPFLSALGLYCPACGGLRSAHAVAHGDLPAALGANAAAVLLFAAFAAFWVHWFAAAVRGVGYTFPVRLTAWHGWVAGALLLAFTVVRNTPVGAALAP</sequence>
<comment type="caution">
    <text evidence="2">The sequence shown here is derived from an EMBL/GenBank/DDBJ whole genome shotgun (WGS) entry which is preliminary data.</text>
</comment>
<reference evidence="3" key="1">
    <citation type="journal article" date="2019" name="Int. J. Syst. Evol. Microbiol.">
        <title>The Global Catalogue of Microorganisms (GCM) 10K type strain sequencing project: providing services to taxonomists for standard genome sequencing and annotation.</title>
        <authorList>
            <consortium name="The Broad Institute Genomics Platform"/>
            <consortium name="The Broad Institute Genome Sequencing Center for Infectious Disease"/>
            <person name="Wu L."/>
            <person name="Ma J."/>
        </authorList>
    </citation>
    <scope>NUCLEOTIDE SEQUENCE [LARGE SCALE GENOMIC DNA]</scope>
    <source>
        <strain evidence="3">JCM 16373</strain>
    </source>
</reference>
<protein>
    <recommendedName>
        <fullName evidence="4">DUF2752 domain-containing protein</fullName>
    </recommendedName>
</protein>
<feature type="transmembrane region" description="Helical" evidence="1">
    <location>
        <begin position="47"/>
        <end position="67"/>
    </location>
</feature>
<evidence type="ECO:0008006" key="4">
    <source>
        <dbReference type="Google" id="ProtNLM"/>
    </source>
</evidence>
<evidence type="ECO:0000313" key="3">
    <source>
        <dbReference type="Proteomes" id="UP001501447"/>
    </source>
</evidence>
<dbReference type="Pfam" id="PF10825">
    <property type="entry name" value="DUF2752"/>
    <property type="match status" value="1"/>
</dbReference>
<evidence type="ECO:0000313" key="2">
    <source>
        <dbReference type="EMBL" id="GAA2599033.1"/>
    </source>
</evidence>